<organism evidence="2">
    <name type="scientific">viral metagenome</name>
    <dbReference type="NCBI Taxonomy" id="1070528"/>
    <lineage>
        <taxon>unclassified sequences</taxon>
        <taxon>metagenomes</taxon>
        <taxon>organismal metagenomes</taxon>
    </lineage>
</organism>
<reference evidence="2" key="1">
    <citation type="journal article" date="2020" name="Nature">
        <title>Giant virus diversity and host interactions through global metagenomics.</title>
        <authorList>
            <person name="Schulz F."/>
            <person name="Roux S."/>
            <person name="Paez-Espino D."/>
            <person name="Jungbluth S."/>
            <person name="Walsh D.A."/>
            <person name="Denef V.J."/>
            <person name="McMahon K.D."/>
            <person name="Konstantinidis K.T."/>
            <person name="Eloe-Fadrosh E.A."/>
            <person name="Kyrpides N.C."/>
            <person name="Woyke T."/>
        </authorList>
    </citation>
    <scope>NUCLEOTIDE SEQUENCE</scope>
    <source>
        <strain evidence="2">GVMAG-M-3300023174-104</strain>
    </source>
</reference>
<evidence type="ECO:0000313" key="2">
    <source>
        <dbReference type="EMBL" id="QHT10057.1"/>
    </source>
</evidence>
<keyword evidence="1" id="KW-0812">Transmembrane</keyword>
<protein>
    <submittedName>
        <fullName evidence="2">Uncharacterized protein</fullName>
    </submittedName>
</protein>
<name>A0A6C0D0L3_9ZZZZ</name>
<feature type="transmembrane region" description="Helical" evidence="1">
    <location>
        <begin position="14"/>
        <end position="36"/>
    </location>
</feature>
<dbReference type="EMBL" id="MN739518">
    <property type="protein sequence ID" value="QHT10057.1"/>
    <property type="molecule type" value="Genomic_DNA"/>
</dbReference>
<proteinExistence type="predicted"/>
<accession>A0A6C0D0L3</accession>
<dbReference type="AlphaFoldDB" id="A0A6C0D0L3"/>
<keyword evidence="1" id="KW-0472">Membrane</keyword>
<keyword evidence="1" id="KW-1133">Transmembrane helix</keyword>
<sequence length="101" mass="11928">MFSVIQNNFQNHRVLQLFMIWIGFVFGHFLASHLYIHYCVPWTWTGLLASPFITMTPHCTALRWCIWHGASHLQKLWISLGTWCFLHIFEKITIFSSSKEG</sequence>
<evidence type="ECO:0000256" key="1">
    <source>
        <dbReference type="SAM" id="Phobius"/>
    </source>
</evidence>